<dbReference type="Gene3D" id="1.10.600.10">
    <property type="entry name" value="Farnesyl Diphosphate Synthase"/>
    <property type="match status" value="1"/>
</dbReference>
<dbReference type="GO" id="GO:0008299">
    <property type="term" value="P:isoprenoid biosynthetic process"/>
    <property type="evidence" value="ECO:0007669"/>
    <property type="project" value="InterPro"/>
</dbReference>
<dbReference type="InterPro" id="IPR000092">
    <property type="entry name" value="Polyprenyl_synt"/>
</dbReference>
<dbReference type="PANTHER" id="PTHR12001">
    <property type="entry name" value="GERANYLGERANYL PYROPHOSPHATE SYNTHASE"/>
    <property type="match status" value="1"/>
</dbReference>
<gene>
    <name evidence="2" type="ORF">GKJPGBOP_01579</name>
</gene>
<evidence type="ECO:0000256" key="1">
    <source>
        <dbReference type="RuleBase" id="RU004466"/>
    </source>
</evidence>
<dbReference type="SFLD" id="SFLDS00005">
    <property type="entry name" value="Isoprenoid_Synthase_Type_I"/>
    <property type="match status" value="1"/>
</dbReference>
<accession>A0A401VY12</accession>
<dbReference type="GO" id="GO:0004659">
    <property type="term" value="F:prenyltransferase activity"/>
    <property type="evidence" value="ECO:0007669"/>
    <property type="project" value="InterPro"/>
</dbReference>
<dbReference type="RefSeq" id="WP_125053152.1">
    <property type="nucleotide sequence ID" value="NZ_BHZD01000001.1"/>
</dbReference>
<keyword evidence="1 2" id="KW-0808">Transferase</keyword>
<dbReference type="SUPFAM" id="SSF48576">
    <property type="entry name" value="Terpenoid synthases"/>
    <property type="match status" value="1"/>
</dbReference>
<comment type="similarity">
    <text evidence="1">Belongs to the FPP/GGPP synthase family.</text>
</comment>
<sequence length="351" mass="37536">MTTPDAAAPPPLPDVILHAREFARRGLEEVLARLHPDLARICGYYFGWNDAEGTATNRRGSRTLQAAMVMLAARATGQDEAAAAPGAAAVELTHNFSLLHDDIADGDEIRRDRPTAWVAFGTGPTLVAGDALFNEAVRLLAATQAATTAVSVFTDGVAHMIHAWASEPAFDRTDPLDISLDAYLECCRGKGGALLGTGAVLGTVLCGKPAQDGDLLRRAAHHAGTAWQAVNDLENIWGNAALVGKPGFQDLRLRKHTLPVITAMQSQHPHTRHLRQLLAQPAPDDNALQTTADLLEELGGKAATERVAQHHLTQALATLDEASLPKAVHEDLAELLQFTVTRRPSPHGRRA</sequence>
<comment type="caution">
    <text evidence="2">The sequence shown here is derived from an EMBL/GenBank/DDBJ whole genome shotgun (WGS) entry which is preliminary data.</text>
</comment>
<keyword evidence="3" id="KW-1185">Reference proteome</keyword>
<proteinExistence type="inferred from homology"/>
<dbReference type="AlphaFoldDB" id="A0A401VY12"/>
<evidence type="ECO:0000313" key="2">
    <source>
        <dbReference type="EMBL" id="GCD41921.1"/>
    </source>
</evidence>
<evidence type="ECO:0000313" key="3">
    <source>
        <dbReference type="Proteomes" id="UP000286746"/>
    </source>
</evidence>
<dbReference type="PANTHER" id="PTHR12001:SF71">
    <property type="entry name" value="(2E,6E)-FARNESYL DIPHOSPHATE SYNTHASE"/>
    <property type="match status" value="1"/>
</dbReference>
<name>A0A401VY12_STREY</name>
<reference evidence="2 3" key="1">
    <citation type="submission" date="2018-11" db="EMBL/GenBank/DDBJ databases">
        <title>Whole genome sequence of Streptomyces paromomycinus NBRC 15454(T).</title>
        <authorList>
            <person name="Komaki H."/>
            <person name="Tamura T."/>
        </authorList>
    </citation>
    <scope>NUCLEOTIDE SEQUENCE [LARGE SCALE GENOMIC DNA]</scope>
    <source>
        <strain evidence="2 3">NBRC 15454</strain>
    </source>
</reference>
<dbReference type="InterPro" id="IPR008949">
    <property type="entry name" value="Isoprenoid_synthase_dom_sf"/>
</dbReference>
<organism evidence="2 3">
    <name type="scientific">Streptomyces paromomycinus</name>
    <name type="common">Streptomyces rimosus subsp. paromomycinus</name>
    <dbReference type="NCBI Taxonomy" id="92743"/>
    <lineage>
        <taxon>Bacteria</taxon>
        <taxon>Bacillati</taxon>
        <taxon>Actinomycetota</taxon>
        <taxon>Actinomycetes</taxon>
        <taxon>Kitasatosporales</taxon>
        <taxon>Streptomycetaceae</taxon>
        <taxon>Streptomyces</taxon>
    </lineage>
</organism>
<dbReference type="Pfam" id="PF00348">
    <property type="entry name" value="polyprenyl_synt"/>
    <property type="match status" value="1"/>
</dbReference>
<dbReference type="EMBL" id="BHZD01000001">
    <property type="protein sequence ID" value="GCD41921.1"/>
    <property type="molecule type" value="Genomic_DNA"/>
</dbReference>
<protein>
    <submittedName>
        <fullName evidence="2">Dimethylallyltransferase</fullName>
    </submittedName>
</protein>
<dbReference type="Proteomes" id="UP000286746">
    <property type="component" value="Unassembled WGS sequence"/>
</dbReference>